<gene>
    <name evidence="4" type="ORF">KK078_09765</name>
</gene>
<comment type="caution">
    <text evidence="4">The sequence shown here is derived from an EMBL/GenBank/DDBJ whole genome shotgun (WGS) entry which is preliminary data.</text>
</comment>
<keyword evidence="5" id="KW-1185">Reference proteome</keyword>
<dbReference type="InterPro" id="IPR012373">
    <property type="entry name" value="Ferrdict_sens_TM"/>
</dbReference>
<dbReference type="InterPro" id="IPR032508">
    <property type="entry name" value="FecR_C"/>
</dbReference>
<feature type="domain" description="Protein FecR C-terminal" evidence="3">
    <location>
        <begin position="213"/>
        <end position="279"/>
    </location>
</feature>
<evidence type="ECO:0000259" key="3">
    <source>
        <dbReference type="Pfam" id="PF16344"/>
    </source>
</evidence>
<feature type="domain" description="FecR protein" evidence="2">
    <location>
        <begin position="80"/>
        <end position="172"/>
    </location>
</feature>
<keyword evidence="1" id="KW-0812">Transmembrane</keyword>
<sequence>MNTDHEDLEFEKKIREMKIPLANFISEEEKETSWKEILLQVEKPSSGRPAITPVRWLAAAAVLFILGLSLTLIVRLDKVFKTDDHEKLNVSLADGSNVTLNRQTRLTLSGGFGEKNRKVSLEGEAFFNIRRDESSPFVIGVGGYEVMVGGTSFNVSFRNQVTEVTVRSGIVRLRSGTNSLNLKAGEKGRISPTGGLSVLPWDLNDFSWYSGSLTLKEKSLKEVAVMLSKLFDRKVEVDAAIASCTLSAKIEYETLEDILNIINETLGTKWRTDSNTLYIYGKGC</sequence>
<dbReference type="PANTHER" id="PTHR30273">
    <property type="entry name" value="PERIPLASMIC SIGNAL SENSOR AND SIGMA FACTOR ACTIVATOR FECR-RELATED"/>
    <property type="match status" value="1"/>
</dbReference>
<dbReference type="Proteomes" id="UP001319180">
    <property type="component" value="Unassembled WGS sequence"/>
</dbReference>
<dbReference type="EMBL" id="JAHESC010000011">
    <property type="protein sequence ID" value="MBT1686845.1"/>
    <property type="molecule type" value="Genomic_DNA"/>
</dbReference>
<dbReference type="Gene3D" id="2.60.120.1440">
    <property type="match status" value="1"/>
</dbReference>
<dbReference type="Gene3D" id="3.55.50.30">
    <property type="match status" value="1"/>
</dbReference>
<keyword evidence="1" id="KW-0472">Membrane</keyword>
<dbReference type="InterPro" id="IPR006860">
    <property type="entry name" value="FecR"/>
</dbReference>
<evidence type="ECO:0000313" key="5">
    <source>
        <dbReference type="Proteomes" id="UP001319180"/>
    </source>
</evidence>
<dbReference type="AlphaFoldDB" id="A0AAP2D9J4"/>
<feature type="transmembrane region" description="Helical" evidence="1">
    <location>
        <begin position="54"/>
        <end position="74"/>
    </location>
</feature>
<dbReference type="Pfam" id="PF04773">
    <property type="entry name" value="FecR"/>
    <property type="match status" value="1"/>
</dbReference>
<dbReference type="Pfam" id="PF16344">
    <property type="entry name" value="FecR_C"/>
    <property type="match status" value="1"/>
</dbReference>
<evidence type="ECO:0000313" key="4">
    <source>
        <dbReference type="EMBL" id="MBT1686845.1"/>
    </source>
</evidence>
<protein>
    <submittedName>
        <fullName evidence="4">FecR domain-containing protein</fullName>
    </submittedName>
</protein>
<keyword evidence="1" id="KW-1133">Transmembrane helix</keyword>
<dbReference type="RefSeq" id="WP_254090083.1">
    <property type="nucleotide sequence ID" value="NZ_JAHESC010000011.1"/>
</dbReference>
<reference evidence="4 5" key="1">
    <citation type="submission" date="2021-05" db="EMBL/GenBank/DDBJ databases">
        <title>A Polyphasic approach of four new species of the genus Ohtaekwangia: Ohtaekwangia histidinii sp. nov., Ohtaekwangia cretensis sp. nov., Ohtaekwangia indiensis sp. nov., Ohtaekwangia reichenbachii sp. nov. from diverse environment.</title>
        <authorList>
            <person name="Octaviana S."/>
        </authorList>
    </citation>
    <scope>NUCLEOTIDE SEQUENCE [LARGE SCALE GENOMIC DNA]</scope>
    <source>
        <strain evidence="4 5">PWU37</strain>
    </source>
</reference>
<dbReference type="PANTHER" id="PTHR30273:SF2">
    <property type="entry name" value="PROTEIN FECR"/>
    <property type="match status" value="1"/>
</dbReference>
<dbReference type="PIRSF" id="PIRSF018266">
    <property type="entry name" value="FecR"/>
    <property type="match status" value="1"/>
</dbReference>
<name>A0AAP2D9J4_9BACT</name>
<evidence type="ECO:0000259" key="2">
    <source>
        <dbReference type="Pfam" id="PF04773"/>
    </source>
</evidence>
<proteinExistence type="predicted"/>
<organism evidence="4 5">
    <name type="scientific">Dawidia soli</name>
    <dbReference type="NCBI Taxonomy" id="2782352"/>
    <lineage>
        <taxon>Bacteria</taxon>
        <taxon>Pseudomonadati</taxon>
        <taxon>Bacteroidota</taxon>
        <taxon>Cytophagia</taxon>
        <taxon>Cytophagales</taxon>
        <taxon>Chryseotaleaceae</taxon>
        <taxon>Dawidia</taxon>
    </lineage>
</organism>
<evidence type="ECO:0000256" key="1">
    <source>
        <dbReference type="SAM" id="Phobius"/>
    </source>
</evidence>
<accession>A0AAP2D9J4</accession>
<dbReference type="GO" id="GO:0016989">
    <property type="term" value="F:sigma factor antagonist activity"/>
    <property type="evidence" value="ECO:0007669"/>
    <property type="project" value="TreeGrafter"/>
</dbReference>